<dbReference type="OrthoDB" id="5195497at2"/>
<keyword evidence="9" id="KW-0436">Ligase</keyword>
<sequence>MDIQAVILVCLAFAAGGIVKGATGAGAPLFAVPLMAMQRDIQFAVAVFVLANIVPNLWQFLQYRRALEAPRFAVFFAAAGGVGVGLGTVALAGWEPDLLVFGVGLVLAAYVVFRLLNPRWRLTMAAGWRAAVPAGLVAGVLQGATGLSAPVSITFLNALDLKRETFIATISLFFVTLGVVQLPAQFALGVTNPHLVLLSALALIPLMLGMPVGAWLGRRLPQVMFQRAVLVILAVLAVRLIYSGIA</sequence>
<feature type="transmembrane region" description="Helical" evidence="8">
    <location>
        <begin position="41"/>
        <end position="60"/>
    </location>
</feature>
<comment type="similarity">
    <text evidence="2 8">Belongs to the 4-toluene sulfonate uptake permease (TSUP) (TC 2.A.102) family.</text>
</comment>
<dbReference type="GO" id="GO:0016740">
    <property type="term" value="F:transferase activity"/>
    <property type="evidence" value="ECO:0007669"/>
    <property type="project" value="UniProtKB-KW"/>
</dbReference>
<dbReference type="Pfam" id="PF01925">
    <property type="entry name" value="TauE"/>
    <property type="match status" value="1"/>
</dbReference>
<feature type="transmembrane region" description="Helical" evidence="8">
    <location>
        <begin position="72"/>
        <end position="92"/>
    </location>
</feature>
<name>A3VDN9_9RHOB</name>
<reference evidence="9 10" key="1">
    <citation type="journal article" date="2010" name="J. Bacteriol.">
        <title>Genome sequences of Pelagibaca bermudensis HTCC2601T and Maritimibacter alkaliphilus HTCC2654T, the type strains of two marine Roseobacter genera.</title>
        <authorList>
            <person name="Thrash J.C."/>
            <person name="Cho J.C."/>
            <person name="Ferriera S."/>
            <person name="Johnson J."/>
            <person name="Vergin K.L."/>
            <person name="Giovannoni S.J."/>
        </authorList>
    </citation>
    <scope>NUCLEOTIDE SEQUENCE [LARGE SCALE GENOMIC DNA]</scope>
    <source>
        <strain evidence="9 10">HTCC2654</strain>
    </source>
</reference>
<keyword evidence="3" id="KW-0813">Transport</keyword>
<dbReference type="eggNOG" id="COG0730">
    <property type="taxonomic scope" value="Bacteria"/>
</dbReference>
<evidence type="ECO:0000256" key="5">
    <source>
        <dbReference type="ARBA" id="ARBA00022692"/>
    </source>
</evidence>
<dbReference type="InterPro" id="IPR002781">
    <property type="entry name" value="TM_pro_TauE-like"/>
</dbReference>
<evidence type="ECO:0000313" key="9">
    <source>
        <dbReference type="EMBL" id="EAQ13628.1"/>
    </source>
</evidence>
<evidence type="ECO:0000256" key="1">
    <source>
        <dbReference type="ARBA" id="ARBA00004651"/>
    </source>
</evidence>
<evidence type="ECO:0000256" key="3">
    <source>
        <dbReference type="ARBA" id="ARBA00022448"/>
    </source>
</evidence>
<evidence type="ECO:0000256" key="2">
    <source>
        <dbReference type="ARBA" id="ARBA00009142"/>
    </source>
</evidence>
<dbReference type="AlphaFoldDB" id="A3VDN9"/>
<dbReference type="PANTHER" id="PTHR30269:SF32">
    <property type="entry name" value="MEMBRANE TRANSPORTER PROTEIN-RELATED"/>
    <property type="match status" value="1"/>
</dbReference>
<dbReference type="EMBL" id="AAMT01000004">
    <property type="protein sequence ID" value="EAQ13628.1"/>
    <property type="molecule type" value="Genomic_DNA"/>
</dbReference>
<dbReference type="PANTHER" id="PTHR30269">
    <property type="entry name" value="TRANSMEMBRANE PROTEIN YFCA"/>
    <property type="match status" value="1"/>
</dbReference>
<evidence type="ECO:0000256" key="6">
    <source>
        <dbReference type="ARBA" id="ARBA00022989"/>
    </source>
</evidence>
<dbReference type="InterPro" id="IPR052017">
    <property type="entry name" value="TSUP"/>
</dbReference>
<evidence type="ECO:0000256" key="4">
    <source>
        <dbReference type="ARBA" id="ARBA00022475"/>
    </source>
</evidence>
<keyword evidence="10" id="KW-1185">Reference proteome</keyword>
<keyword evidence="5 8" id="KW-0812">Transmembrane</keyword>
<dbReference type="HOGENOM" id="CLU_054750_7_2_5"/>
<accession>A3VDN9</accession>
<dbReference type="Proteomes" id="UP000002931">
    <property type="component" value="Unassembled WGS sequence"/>
</dbReference>
<feature type="transmembrane region" description="Helical" evidence="8">
    <location>
        <begin position="166"/>
        <end position="188"/>
    </location>
</feature>
<proteinExistence type="inferred from homology"/>
<dbReference type="RefSeq" id="WP_008328518.1">
    <property type="nucleotide sequence ID" value="NZ_CH902578.1"/>
</dbReference>
<evidence type="ECO:0000256" key="7">
    <source>
        <dbReference type="ARBA" id="ARBA00023136"/>
    </source>
</evidence>
<gene>
    <name evidence="9" type="ORF">RB2654_02904</name>
</gene>
<keyword evidence="9" id="KW-0315">Glutamine amidotransferase</keyword>
<feature type="transmembrane region" description="Helical" evidence="8">
    <location>
        <begin position="194"/>
        <end position="216"/>
    </location>
</feature>
<comment type="subcellular location">
    <subcellularLocation>
        <location evidence="1 8">Cell membrane</location>
        <topology evidence="1 8">Multi-pass membrane protein</topology>
    </subcellularLocation>
</comment>
<dbReference type="GO" id="GO:0016874">
    <property type="term" value="F:ligase activity"/>
    <property type="evidence" value="ECO:0007669"/>
    <property type="project" value="UniProtKB-KW"/>
</dbReference>
<feature type="transmembrane region" description="Helical" evidence="8">
    <location>
        <begin position="98"/>
        <end position="116"/>
    </location>
</feature>
<evidence type="ECO:0000256" key="8">
    <source>
        <dbReference type="RuleBase" id="RU363041"/>
    </source>
</evidence>
<evidence type="ECO:0000313" key="10">
    <source>
        <dbReference type="Proteomes" id="UP000002931"/>
    </source>
</evidence>
<keyword evidence="6 8" id="KW-1133">Transmembrane helix</keyword>
<comment type="caution">
    <text evidence="9">The sequence shown here is derived from an EMBL/GenBank/DDBJ whole genome shotgun (WGS) entry which is preliminary data.</text>
</comment>
<feature type="transmembrane region" description="Helical" evidence="8">
    <location>
        <begin position="228"/>
        <end position="245"/>
    </location>
</feature>
<keyword evidence="9" id="KW-0808">Transferase</keyword>
<keyword evidence="4 8" id="KW-1003">Cell membrane</keyword>
<dbReference type="GO" id="GO:0005886">
    <property type="term" value="C:plasma membrane"/>
    <property type="evidence" value="ECO:0007669"/>
    <property type="project" value="UniProtKB-SubCell"/>
</dbReference>
<keyword evidence="7 8" id="KW-0472">Membrane</keyword>
<organism evidence="9 10">
    <name type="scientific">Maritimibacter alkaliphilus HTCC2654</name>
    <dbReference type="NCBI Taxonomy" id="314271"/>
    <lineage>
        <taxon>Bacteria</taxon>
        <taxon>Pseudomonadati</taxon>
        <taxon>Pseudomonadota</taxon>
        <taxon>Alphaproteobacteria</taxon>
        <taxon>Rhodobacterales</taxon>
        <taxon>Roseobacteraceae</taxon>
        <taxon>Maritimibacter</taxon>
    </lineage>
</organism>
<protein>
    <recommendedName>
        <fullName evidence="8">Probable membrane transporter protein</fullName>
    </recommendedName>
</protein>
<dbReference type="STRING" id="314271.RB2654_02904"/>